<evidence type="ECO:0000256" key="1">
    <source>
        <dbReference type="ARBA" id="ARBA00004377"/>
    </source>
</evidence>
<feature type="domain" description="AprE-like beta-barrel" evidence="12">
    <location>
        <begin position="336"/>
        <end position="424"/>
    </location>
</feature>
<dbReference type="PANTHER" id="PTHR30386">
    <property type="entry name" value="MEMBRANE FUSION SUBUNIT OF EMRAB-TOLC MULTIDRUG EFFLUX PUMP"/>
    <property type="match status" value="1"/>
</dbReference>
<dbReference type="NCBIfam" id="TIGR01843">
    <property type="entry name" value="type_I_hlyD"/>
    <property type="match status" value="1"/>
</dbReference>
<dbReference type="OrthoDB" id="9810980at2"/>
<name>A0A1Y5TF91_9RHOB</name>
<keyword evidence="10" id="KW-0175">Coiled coil</keyword>
<protein>
    <recommendedName>
        <fullName evidence="9">Membrane fusion protein (MFP) family protein</fullName>
    </recommendedName>
</protein>
<dbReference type="PRINTS" id="PR01490">
    <property type="entry name" value="RTXTOXIND"/>
</dbReference>
<dbReference type="AlphaFoldDB" id="A0A1Y5TF91"/>
<sequence>MSKDAESSTSTDELRKSLEKNTDLTPALRFGTLVLILIVIAAGFGAAYLKFDGAAVAAGNMMARGQNQIVQHLEGGIVSEILVDEGEEIKAGDVIVRLDTTQATSDLRTYIAEMNSTAARLAAFHAEREGETGITYPAWLLDTAKRDAEVASLMQDQDHEFQARLEASTAQAGTLRSRIEAAKAELEGYEVQLRSFEEQKALTVAELADVETLYSKQLVGASRVYDVRGQLAELDGRVGQAHSKIGEIEQRILGFQQEIFALEKDRVELAAEQVVTFRLEMLKLAAAIEETRDVIRRSTVRAPVDAVIVRRAVNTIGGVLGSGGEVVELLPQPADLVAEVRVSVGDIDRIYLGQDAFVRLSALDIPFAPLLDGKVEYIAADRAVDEISGEEYYPVRISNIQVPEDIGDNRLYSGMQVEAFIKTGERTFAQYVFEPLKRSFERSLRER</sequence>
<evidence type="ECO:0000256" key="2">
    <source>
        <dbReference type="ARBA" id="ARBA00009477"/>
    </source>
</evidence>
<dbReference type="Gene3D" id="1.10.287.1490">
    <property type="match status" value="1"/>
</dbReference>
<dbReference type="EMBL" id="FWFO01000002">
    <property type="protein sequence ID" value="SLN58971.1"/>
    <property type="molecule type" value="Genomic_DNA"/>
</dbReference>
<dbReference type="Gene3D" id="2.40.30.170">
    <property type="match status" value="1"/>
</dbReference>
<evidence type="ECO:0000256" key="6">
    <source>
        <dbReference type="ARBA" id="ARBA00022692"/>
    </source>
</evidence>
<feature type="transmembrane region" description="Helical" evidence="9">
    <location>
        <begin position="27"/>
        <end position="49"/>
    </location>
</feature>
<accession>A0A1Y5TF91</accession>
<comment type="similarity">
    <text evidence="2 9">Belongs to the membrane fusion protein (MFP) (TC 8.A.1) family.</text>
</comment>
<evidence type="ECO:0000256" key="8">
    <source>
        <dbReference type="ARBA" id="ARBA00023136"/>
    </source>
</evidence>
<dbReference type="Pfam" id="PF25994">
    <property type="entry name" value="HH_AprE"/>
    <property type="match status" value="1"/>
</dbReference>
<comment type="subcellular location">
    <subcellularLocation>
        <location evidence="1 9">Cell inner membrane</location>
        <topology evidence="1 9">Single-pass membrane protein</topology>
    </subcellularLocation>
</comment>
<keyword evidence="14" id="KW-1185">Reference proteome</keyword>
<keyword evidence="8 9" id="KW-0472">Membrane</keyword>
<evidence type="ECO:0000313" key="13">
    <source>
        <dbReference type="EMBL" id="SLN58971.1"/>
    </source>
</evidence>
<keyword evidence="5 9" id="KW-0997">Cell inner membrane</keyword>
<reference evidence="13 14" key="1">
    <citation type="submission" date="2017-03" db="EMBL/GenBank/DDBJ databases">
        <authorList>
            <person name="Afonso C.L."/>
            <person name="Miller P.J."/>
            <person name="Scott M.A."/>
            <person name="Spackman E."/>
            <person name="Goraichik I."/>
            <person name="Dimitrov K.M."/>
            <person name="Suarez D.L."/>
            <person name="Swayne D.E."/>
        </authorList>
    </citation>
    <scope>NUCLEOTIDE SEQUENCE [LARGE SCALE GENOMIC DNA]</scope>
    <source>
        <strain evidence="13 14">CECT 7639</strain>
    </source>
</reference>
<dbReference type="Gene3D" id="2.40.50.100">
    <property type="match status" value="1"/>
</dbReference>
<evidence type="ECO:0000256" key="4">
    <source>
        <dbReference type="ARBA" id="ARBA00022475"/>
    </source>
</evidence>
<keyword evidence="7 9" id="KW-1133">Transmembrane helix</keyword>
<dbReference type="SUPFAM" id="SSF51230">
    <property type="entry name" value="Single hybrid motif"/>
    <property type="match status" value="1"/>
</dbReference>
<dbReference type="Proteomes" id="UP000193077">
    <property type="component" value="Unassembled WGS sequence"/>
</dbReference>
<gene>
    <name evidence="13" type="primary">prsE_2</name>
    <name evidence="13" type="ORF">TRL7639_03274</name>
</gene>
<dbReference type="GO" id="GO:0015031">
    <property type="term" value="P:protein transport"/>
    <property type="evidence" value="ECO:0007669"/>
    <property type="project" value="InterPro"/>
</dbReference>
<evidence type="ECO:0000256" key="5">
    <source>
        <dbReference type="ARBA" id="ARBA00022519"/>
    </source>
</evidence>
<keyword evidence="3 9" id="KW-0813">Transport</keyword>
<evidence type="ECO:0000256" key="10">
    <source>
        <dbReference type="SAM" id="Coils"/>
    </source>
</evidence>
<dbReference type="InterPro" id="IPR011053">
    <property type="entry name" value="Single_hybrid_motif"/>
</dbReference>
<dbReference type="Pfam" id="PF26002">
    <property type="entry name" value="Beta-barrel_AprE"/>
    <property type="match status" value="1"/>
</dbReference>
<proteinExistence type="inferred from homology"/>
<keyword evidence="6 9" id="KW-0812">Transmembrane</keyword>
<evidence type="ECO:0000256" key="7">
    <source>
        <dbReference type="ARBA" id="ARBA00022989"/>
    </source>
</evidence>
<evidence type="ECO:0000256" key="9">
    <source>
        <dbReference type="RuleBase" id="RU365093"/>
    </source>
</evidence>
<dbReference type="InterPro" id="IPR010129">
    <property type="entry name" value="T1SS_HlyD"/>
</dbReference>
<evidence type="ECO:0000259" key="12">
    <source>
        <dbReference type="Pfam" id="PF26002"/>
    </source>
</evidence>
<feature type="domain" description="AprE-like long alpha-helical hairpin" evidence="11">
    <location>
        <begin position="104"/>
        <end position="294"/>
    </location>
</feature>
<evidence type="ECO:0000313" key="14">
    <source>
        <dbReference type="Proteomes" id="UP000193077"/>
    </source>
</evidence>
<feature type="coiled-coil region" evidence="10">
    <location>
        <begin position="165"/>
        <end position="199"/>
    </location>
</feature>
<dbReference type="InterPro" id="IPR050739">
    <property type="entry name" value="MFP"/>
</dbReference>
<dbReference type="PANTHER" id="PTHR30386:SF17">
    <property type="entry name" value="ALKALINE PROTEASE SECRETION PROTEIN APRE"/>
    <property type="match status" value="1"/>
</dbReference>
<dbReference type="InterPro" id="IPR058781">
    <property type="entry name" value="HH_AprE-like"/>
</dbReference>
<keyword evidence="4 9" id="KW-1003">Cell membrane</keyword>
<dbReference type="GO" id="GO:0005886">
    <property type="term" value="C:plasma membrane"/>
    <property type="evidence" value="ECO:0007669"/>
    <property type="project" value="UniProtKB-SubCell"/>
</dbReference>
<evidence type="ECO:0000259" key="11">
    <source>
        <dbReference type="Pfam" id="PF25994"/>
    </source>
</evidence>
<organism evidence="13 14">
    <name type="scientific">Falsiruegeria litorea R37</name>
    <dbReference type="NCBI Taxonomy" id="1200284"/>
    <lineage>
        <taxon>Bacteria</taxon>
        <taxon>Pseudomonadati</taxon>
        <taxon>Pseudomonadota</taxon>
        <taxon>Alphaproteobacteria</taxon>
        <taxon>Rhodobacterales</taxon>
        <taxon>Roseobacteraceae</taxon>
        <taxon>Falsiruegeria</taxon>
    </lineage>
</organism>
<evidence type="ECO:0000256" key="3">
    <source>
        <dbReference type="ARBA" id="ARBA00022448"/>
    </source>
</evidence>
<dbReference type="InterPro" id="IPR058982">
    <property type="entry name" value="Beta-barrel_AprE"/>
</dbReference>
<dbReference type="RefSeq" id="WP_085796896.1">
    <property type="nucleotide sequence ID" value="NZ_FWFO01000002.1"/>
</dbReference>